<keyword evidence="2" id="KW-1185">Reference proteome</keyword>
<reference evidence="1 2" key="1">
    <citation type="submission" date="2024-09" db="EMBL/GenBank/DDBJ databases">
        <title>Chromosome-scale assembly of Riccia fluitans.</title>
        <authorList>
            <person name="Paukszto L."/>
            <person name="Sawicki J."/>
            <person name="Karawczyk K."/>
            <person name="Piernik-Szablinska J."/>
            <person name="Szczecinska M."/>
            <person name="Mazdziarz M."/>
        </authorList>
    </citation>
    <scope>NUCLEOTIDE SEQUENCE [LARGE SCALE GENOMIC DNA]</scope>
    <source>
        <strain evidence="1">Rf_01</strain>
        <tissue evidence="1">Aerial parts of the thallus</tissue>
    </source>
</reference>
<sequence length="348" mass="38451">MRAASTGRGRTAGDDDMKRQIKRRRRARMILTLSALLLCLFLIVGASASAANRFEVHQVWKQGLATRMGFRQPEDVVVGSGQKRAALYDRMAADLDANGGAFLNGGETSQSLKLSDLFKMEDGNVIPILNAAQSPVRAAVLHLNARYASQISKVVKKVLSPYFAEGPIWYQDESLYHFSLFHTSHHRESVLATEAEVEVEAAAVREVASRSCEMDIILDRVLLTSTGVLIACWQVLDGTDPALIRKELRNSLPNAPNIQLYDPVILHTSIARILGPPKLPSAEGSSEDSLTIMKSLVKQINVELLNFRAKVNELWFVEEFHILALALKGKFVAHKFLLQCLPPQSVSP</sequence>
<organism evidence="1 2">
    <name type="scientific">Riccia fluitans</name>
    <dbReference type="NCBI Taxonomy" id="41844"/>
    <lineage>
        <taxon>Eukaryota</taxon>
        <taxon>Viridiplantae</taxon>
        <taxon>Streptophyta</taxon>
        <taxon>Embryophyta</taxon>
        <taxon>Marchantiophyta</taxon>
        <taxon>Marchantiopsida</taxon>
        <taxon>Marchantiidae</taxon>
        <taxon>Marchantiales</taxon>
        <taxon>Ricciaceae</taxon>
        <taxon>Riccia</taxon>
    </lineage>
</organism>
<dbReference type="EMBL" id="JBHFFA010000001">
    <property type="protein sequence ID" value="KAL2653525.1"/>
    <property type="molecule type" value="Genomic_DNA"/>
</dbReference>
<evidence type="ECO:0000313" key="2">
    <source>
        <dbReference type="Proteomes" id="UP001605036"/>
    </source>
</evidence>
<dbReference type="PANTHER" id="PTHR37204:SF1">
    <property type="entry name" value="TRANSMEMBRANE PROTEIN"/>
    <property type="match status" value="1"/>
</dbReference>
<gene>
    <name evidence="1" type="ORF">R1flu_021653</name>
</gene>
<dbReference type="PANTHER" id="PTHR37204">
    <property type="entry name" value="TRANSMEMBRANE PROTEIN"/>
    <property type="match status" value="1"/>
</dbReference>
<name>A0ABD1ZRL9_9MARC</name>
<proteinExistence type="predicted"/>
<protein>
    <submittedName>
        <fullName evidence="1">Uncharacterized protein</fullName>
    </submittedName>
</protein>
<dbReference type="Proteomes" id="UP001605036">
    <property type="component" value="Unassembled WGS sequence"/>
</dbReference>
<evidence type="ECO:0000313" key="1">
    <source>
        <dbReference type="EMBL" id="KAL2653525.1"/>
    </source>
</evidence>
<accession>A0ABD1ZRL9</accession>
<dbReference type="AlphaFoldDB" id="A0ABD1ZRL9"/>
<comment type="caution">
    <text evidence="1">The sequence shown here is derived from an EMBL/GenBank/DDBJ whole genome shotgun (WGS) entry which is preliminary data.</text>
</comment>